<accession>A0AAV5X0N0</accession>
<comment type="caution">
    <text evidence="10">The sequence shown here is derived from an EMBL/GenBank/DDBJ whole genome shotgun (WGS) entry which is preliminary data.</text>
</comment>
<sequence>VFRSLWSLLTFPSSFHSIAMVSVAPKWKPASTRPIYEVVPFYSHDLFDKRVLPSKRKDDGLPENLTWFGAQIAGHKTQVKDGKQQLGFIKDLDFPERILKPVMNDKRGKIEKNFYSSIFSSSPLLAPFRHLLPQFYGVREISYKGTTHELLDMEDISECFVLPAIIDIKVGQRTFGPDANAEKMRKETEKYPQQEEIGFRILGYKIESGETMKVASRDREYCLTLKTEQIEDALREFLSFRGSDVHVIIDQLLDQLSLVHRAATLGVYHIFSSSLLIAYEADREAAPRAEIRWIDFSHVFPGNGQPDENYLYGVDRLIEYLRSIRLDLP</sequence>
<comment type="similarity">
    <text evidence="1 8">Belongs to the inositol phosphokinase (IPK) family.</text>
</comment>
<keyword evidence="5" id="KW-0067">ATP-binding</keyword>
<keyword evidence="2 8" id="KW-0808">Transferase</keyword>
<dbReference type="Gene3D" id="3.30.470.160">
    <property type="entry name" value="Inositol polyphosphate kinase"/>
    <property type="match status" value="1"/>
</dbReference>
<dbReference type="InterPro" id="IPR038286">
    <property type="entry name" value="IPK_sf"/>
</dbReference>
<name>A0AAV5X0N0_9BILA</name>
<evidence type="ECO:0000313" key="10">
    <source>
        <dbReference type="EMBL" id="GMT36058.1"/>
    </source>
</evidence>
<dbReference type="GO" id="GO:0005634">
    <property type="term" value="C:nucleus"/>
    <property type="evidence" value="ECO:0007669"/>
    <property type="project" value="TreeGrafter"/>
</dbReference>
<dbReference type="Proteomes" id="UP001432322">
    <property type="component" value="Unassembled WGS sequence"/>
</dbReference>
<feature type="non-terminal residue" evidence="10">
    <location>
        <position position="1"/>
    </location>
</feature>
<evidence type="ECO:0000256" key="1">
    <source>
        <dbReference type="ARBA" id="ARBA00007374"/>
    </source>
</evidence>
<evidence type="ECO:0000256" key="3">
    <source>
        <dbReference type="ARBA" id="ARBA00022741"/>
    </source>
</evidence>
<dbReference type="GO" id="GO:0005524">
    <property type="term" value="F:ATP binding"/>
    <property type="evidence" value="ECO:0007669"/>
    <property type="project" value="UniProtKB-KW"/>
</dbReference>
<protein>
    <recommendedName>
        <fullName evidence="8">Kinase</fullName>
        <ecNumber evidence="8">2.7.-.-</ecNumber>
    </recommendedName>
</protein>
<evidence type="ECO:0000256" key="9">
    <source>
        <dbReference type="SAM" id="SignalP"/>
    </source>
</evidence>
<dbReference type="InterPro" id="IPR005522">
    <property type="entry name" value="IPK"/>
</dbReference>
<keyword evidence="9" id="KW-0732">Signal</keyword>
<evidence type="ECO:0000256" key="6">
    <source>
        <dbReference type="ARBA" id="ARBA00036164"/>
    </source>
</evidence>
<dbReference type="PANTHER" id="PTHR12400:SF51">
    <property type="entry name" value="INOSITOL POLYPHOSPHATE MULTIKINASE"/>
    <property type="match status" value="1"/>
</dbReference>
<feature type="signal peptide" evidence="9">
    <location>
        <begin position="1"/>
        <end position="17"/>
    </location>
</feature>
<evidence type="ECO:0000313" key="11">
    <source>
        <dbReference type="Proteomes" id="UP001432322"/>
    </source>
</evidence>
<evidence type="ECO:0000256" key="5">
    <source>
        <dbReference type="ARBA" id="ARBA00022840"/>
    </source>
</evidence>
<comment type="catalytic activity">
    <reaction evidence="7">
        <text>1D-myo-inositol 1,3,4,6-tetrakisphosphate + ATP = 1D-myo-inositol 1,3,4,5,6-pentakisphosphate + ADP + H(+)</text>
        <dbReference type="Rhea" id="RHEA:12717"/>
        <dbReference type="ChEBI" id="CHEBI:15378"/>
        <dbReference type="ChEBI" id="CHEBI:30616"/>
        <dbReference type="ChEBI" id="CHEBI:57660"/>
        <dbReference type="ChEBI" id="CHEBI:57733"/>
        <dbReference type="ChEBI" id="CHEBI:456216"/>
        <dbReference type="EC" id="2.7.1.140"/>
    </reaction>
</comment>
<dbReference type="EMBL" id="BTSY01000007">
    <property type="protein sequence ID" value="GMT36058.1"/>
    <property type="molecule type" value="Genomic_DNA"/>
</dbReference>
<gene>
    <name evidence="10" type="ORF">PFISCL1PPCAC_27355</name>
</gene>
<keyword evidence="11" id="KW-1185">Reference proteome</keyword>
<feature type="chain" id="PRO_5043372107" description="Kinase" evidence="9">
    <location>
        <begin position="18"/>
        <end position="329"/>
    </location>
</feature>
<dbReference type="GO" id="GO:0051765">
    <property type="term" value="F:inositol tetrakisphosphate kinase activity"/>
    <property type="evidence" value="ECO:0007669"/>
    <property type="project" value="TreeGrafter"/>
</dbReference>
<dbReference type="GO" id="GO:0008440">
    <property type="term" value="F:inositol-1,4,5-trisphosphate 3-kinase activity"/>
    <property type="evidence" value="ECO:0007669"/>
    <property type="project" value="TreeGrafter"/>
</dbReference>
<dbReference type="PANTHER" id="PTHR12400">
    <property type="entry name" value="INOSITOL POLYPHOSPHATE KINASE"/>
    <property type="match status" value="1"/>
</dbReference>
<dbReference type="GO" id="GO:0032958">
    <property type="term" value="P:inositol phosphate biosynthetic process"/>
    <property type="evidence" value="ECO:0007669"/>
    <property type="project" value="InterPro"/>
</dbReference>
<organism evidence="10 11">
    <name type="scientific">Pristionchus fissidentatus</name>
    <dbReference type="NCBI Taxonomy" id="1538716"/>
    <lineage>
        <taxon>Eukaryota</taxon>
        <taxon>Metazoa</taxon>
        <taxon>Ecdysozoa</taxon>
        <taxon>Nematoda</taxon>
        <taxon>Chromadorea</taxon>
        <taxon>Rhabditida</taxon>
        <taxon>Rhabditina</taxon>
        <taxon>Diplogasteromorpha</taxon>
        <taxon>Diplogasteroidea</taxon>
        <taxon>Neodiplogasteridae</taxon>
        <taxon>Pristionchus</taxon>
    </lineage>
</organism>
<evidence type="ECO:0000256" key="8">
    <source>
        <dbReference type="RuleBase" id="RU363090"/>
    </source>
</evidence>
<reference evidence="10" key="1">
    <citation type="submission" date="2023-10" db="EMBL/GenBank/DDBJ databases">
        <title>Genome assembly of Pristionchus species.</title>
        <authorList>
            <person name="Yoshida K."/>
            <person name="Sommer R.J."/>
        </authorList>
    </citation>
    <scope>NUCLEOTIDE SEQUENCE</scope>
    <source>
        <strain evidence="10">RS5133</strain>
    </source>
</reference>
<dbReference type="SUPFAM" id="SSF56104">
    <property type="entry name" value="SAICAR synthase-like"/>
    <property type="match status" value="1"/>
</dbReference>
<evidence type="ECO:0000256" key="4">
    <source>
        <dbReference type="ARBA" id="ARBA00022777"/>
    </source>
</evidence>
<dbReference type="Pfam" id="PF03770">
    <property type="entry name" value="IPK"/>
    <property type="match status" value="1"/>
</dbReference>
<comment type="catalytic activity">
    <reaction evidence="6">
        <text>1D-myo-inositol 1,4,5-trisphosphate + 2 ATP = 1D-myo-inositol 1,3,4,5,6-pentakisphosphate + 2 ADP + 2 H(+)</text>
        <dbReference type="Rhea" id="RHEA:32359"/>
        <dbReference type="ChEBI" id="CHEBI:15378"/>
        <dbReference type="ChEBI" id="CHEBI:30616"/>
        <dbReference type="ChEBI" id="CHEBI:57733"/>
        <dbReference type="ChEBI" id="CHEBI:203600"/>
        <dbReference type="ChEBI" id="CHEBI:456216"/>
        <dbReference type="EC" id="2.7.1.151"/>
    </reaction>
</comment>
<dbReference type="GO" id="GO:0005737">
    <property type="term" value="C:cytoplasm"/>
    <property type="evidence" value="ECO:0007669"/>
    <property type="project" value="TreeGrafter"/>
</dbReference>
<evidence type="ECO:0000256" key="2">
    <source>
        <dbReference type="ARBA" id="ARBA00022679"/>
    </source>
</evidence>
<keyword evidence="4 8" id="KW-0418">Kinase</keyword>
<dbReference type="EC" id="2.7.-.-" evidence="8"/>
<dbReference type="AlphaFoldDB" id="A0AAV5X0N0"/>
<evidence type="ECO:0000256" key="7">
    <source>
        <dbReference type="ARBA" id="ARBA00036525"/>
    </source>
</evidence>
<proteinExistence type="inferred from homology"/>
<keyword evidence="3" id="KW-0547">Nucleotide-binding</keyword>